<dbReference type="GO" id="GO:0006508">
    <property type="term" value="P:proteolysis"/>
    <property type="evidence" value="ECO:0007669"/>
    <property type="project" value="InterPro"/>
</dbReference>
<dbReference type="InterPro" id="IPR052179">
    <property type="entry name" value="DD-CPase-like"/>
</dbReference>
<evidence type="ECO:0000313" key="3">
    <source>
        <dbReference type="EMBL" id="EPR14436.1"/>
    </source>
</evidence>
<dbReference type="Pfam" id="PF02557">
    <property type="entry name" value="VanY"/>
    <property type="match status" value="1"/>
</dbReference>
<dbReference type="PANTHER" id="PTHR34385:SF1">
    <property type="entry name" value="PEPTIDOGLYCAN L-ALANYL-D-GLUTAMATE ENDOPEPTIDASE CWLK"/>
    <property type="match status" value="1"/>
</dbReference>
<evidence type="ECO:0000259" key="2">
    <source>
        <dbReference type="Pfam" id="PF02557"/>
    </source>
</evidence>
<dbReference type="PANTHER" id="PTHR34385">
    <property type="entry name" value="D-ALANYL-D-ALANINE CARBOXYPEPTIDASE"/>
    <property type="match status" value="1"/>
</dbReference>
<dbReference type="PATRIC" id="fig|1330534.3.peg.119"/>
<proteinExistence type="predicted"/>
<dbReference type="InterPro" id="IPR003709">
    <property type="entry name" value="VanY-like_core_dom"/>
</dbReference>
<dbReference type="InterPro" id="IPR009045">
    <property type="entry name" value="Zn_M74/Hedgehog-like"/>
</dbReference>
<gene>
    <name evidence="3" type="ORF">L323_00575</name>
</gene>
<keyword evidence="1" id="KW-0732">Signal</keyword>
<sequence length="329" mass="37354">MKKFLMFAVLVSVLVFCNPITVSEIKLNWAKDSNQAGQAESVLSPTVLYISKNTNYLKIMILNNNLYITDINHNFDLKKFSEVAVESSNTKVLVNKDTPLDKNNMNIDLVDIDSNKIVLENPGLKLDFSTAKALYSMLDSARRDGVKGFVLNSAYRSEASQKEIFDYNLSIFKKTSRTNMEALEKTRLLVAMPGYSEHQTGLAVDLFSIKGRHRSNFEGTKEQIWLDSNAYKYGFILRYGSNKTAVTGATYEPWHFRYTGIPLSTFLFSKDLCLEEFYGKIFSGNILEGKDCLFMKIDRSQKVYWSGSTNTSIVLEPVKKDLLLLTANY</sequence>
<dbReference type="OrthoDB" id="9792074at2"/>
<comment type="caution">
    <text evidence="3">The sequence shown here is derived from an EMBL/GenBank/DDBJ whole genome shotgun (WGS) entry which is preliminary data.</text>
</comment>
<dbReference type="RefSeq" id="WP_020813783.1">
    <property type="nucleotide sequence ID" value="NZ_ATAY01000006.1"/>
</dbReference>
<dbReference type="GO" id="GO:0008233">
    <property type="term" value="F:peptidase activity"/>
    <property type="evidence" value="ECO:0007669"/>
    <property type="project" value="InterPro"/>
</dbReference>
<accession>U4R6Y9</accession>
<feature type="signal peptide" evidence="1">
    <location>
        <begin position="1"/>
        <end position="17"/>
    </location>
</feature>
<organism evidence="3 4">
    <name type="scientific">Ruminiclostridium papyrosolvens C7</name>
    <dbReference type="NCBI Taxonomy" id="1330534"/>
    <lineage>
        <taxon>Bacteria</taxon>
        <taxon>Bacillati</taxon>
        <taxon>Bacillota</taxon>
        <taxon>Clostridia</taxon>
        <taxon>Eubacteriales</taxon>
        <taxon>Oscillospiraceae</taxon>
        <taxon>Ruminiclostridium</taxon>
    </lineage>
</organism>
<protein>
    <submittedName>
        <fullName evidence="3">Peptidase M15</fullName>
    </submittedName>
</protein>
<dbReference type="Gene3D" id="3.30.1380.10">
    <property type="match status" value="1"/>
</dbReference>
<dbReference type="SUPFAM" id="SSF55166">
    <property type="entry name" value="Hedgehog/DD-peptidase"/>
    <property type="match status" value="1"/>
</dbReference>
<dbReference type="CDD" id="cd14852">
    <property type="entry name" value="LD-carboxypeptidase"/>
    <property type="match status" value="1"/>
</dbReference>
<dbReference type="Proteomes" id="UP000016860">
    <property type="component" value="Unassembled WGS sequence"/>
</dbReference>
<feature type="chain" id="PRO_5038652690" evidence="1">
    <location>
        <begin position="18"/>
        <end position="329"/>
    </location>
</feature>
<dbReference type="AlphaFoldDB" id="U4R6Y9"/>
<reference evidence="3 4" key="1">
    <citation type="journal article" date="2013" name="Genome Announc.">
        <title>Draft Genome Sequence of the Cellulolytic Bacterium Clostridium papyrosolvens C7 (ATCC 700395).</title>
        <authorList>
            <person name="Zepeda V."/>
            <person name="Dassa B."/>
            <person name="Borovok I."/>
            <person name="Lamed R."/>
            <person name="Bayer E.A."/>
            <person name="Cate J.H."/>
        </authorList>
    </citation>
    <scope>NUCLEOTIDE SEQUENCE [LARGE SCALE GENOMIC DNA]</scope>
    <source>
        <strain evidence="3 4">C7</strain>
    </source>
</reference>
<evidence type="ECO:0000313" key="4">
    <source>
        <dbReference type="Proteomes" id="UP000016860"/>
    </source>
</evidence>
<dbReference type="InterPro" id="IPR058193">
    <property type="entry name" value="VanY/YodJ_core_dom"/>
</dbReference>
<name>U4R6Y9_9FIRM</name>
<evidence type="ECO:0000256" key="1">
    <source>
        <dbReference type="SAM" id="SignalP"/>
    </source>
</evidence>
<dbReference type="EMBL" id="ATAY01000006">
    <property type="protein sequence ID" value="EPR14436.1"/>
    <property type="molecule type" value="Genomic_DNA"/>
</dbReference>
<dbReference type="STRING" id="1330534.L323_00575"/>
<feature type="domain" description="D-alanyl-D-alanine carboxypeptidase-like core" evidence="2">
    <location>
        <begin position="125"/>
        <end position="260"/>
    </location>
</feature>